<dbReference type="GO" id="GO:0005886">
    <property type="term" value="C:plasma membrane"/>
    <property type="evidence" value="ECO:0007669"/>
    <property type="project" value="UniProtKB-SubCell"/>
</dbReference>
<evidence type="ECO:0000256" key="9">
    <source>
        <dbReference type="ARBA" id="ARBA00093617"/>
    </source>
</evidence>
<dbReference type="EC" id="2.4.1.-" evidence="10"/>
<keyword evidence="10" id="KW-1003">Cell membrane</keyword>
<evidence type="ECO:0000256" key="6">
    <source>
        <dbReference type="ARBA" id="ARBA00022692"/>
    </source>
</evidence>
<dbReference type="Pfam" id="PF02366">
    <property type="entry name" value="PMT"/>
    <property type="match status" value="1"/>
</dbReference>
<evidence type="ECO:0000256" key="3">
    <source>
        <dbReference type="ARBA" id="ARBA00007222"/>
    </source>
</evidence>
<keyword evidence="8 10" id="KW-0472">Membrane</keyword>
<comment type="caution">
    <text evidence="13">The sequence shown here is derived from an EMBL/GenBank/DDBJ whole genome shotgun (WGS) entry which is preliminary data.</text>
</comment>
<keyword evidence="6 10" id="KW-0812">Transmembrane</keyword>
<dbReference type="UniPathway" id="UPA00378"/>
<feature type="transmembrane region" description="Helical" evidence="10">
    <location>
        <begin position="381"/>
        <end position="398"/>
    </location>
</feature>
<evidence type="ECO:0000313" key="13">
    <source>
        <dbReference type="EMBL" id="RLP68274.1"/>
    </source>
</evidence>
<comment type="function">
    <text evidence="10">Protein O-mannosyltransferase that catalyzes the transfer of a single mannose residue from a polyprenol phospho-mannosyl lipidic donor to the hydroxyl group of selected serine and threonine residues in acceptor proteins.</text>
</comment>
<feature type="transmembrane region" description="Helical" evidence="10">
    <location>
        <begin position="225"/>
        <end position="243"/>
    </location>
</feature>
<dbReference type="InterPro" id="IPR027005">
    <property type="entry name" value="PMT-like"/>
</dbReference>
<evidence type="ECO:0000259" key="11">
    <source>
        <dbReference type="Pfam" id="PF02366"/>
    </source>
</evidence>
<feature type="domain" description="Protein O-mannosyl-transferase C-terminal four TM" evidence="12">
    <location>
        <begin position="314"/>
        <end position="505"/>
    </location>
</feature>
<keyword evidence="4 10" id="KW-0328">Glycosyltransferase</keyword>
<evidence type="ECO:0000256" key="7">
    <source>
        <dbReference type="ARBA" id="ARBA00022989"/>
    </source>
</evidence>
<evidence type="ECO:0000256" key="10">
    <source>
        <dbReference type="RuleBase" id="RU367007"/>
    </source>
</evidence>
<dbReference type="InterPro" id="IPR003342">
    <property type="entry name" value="ArnT-like_N"/>
</dbReference>
<comment type="subcellular location">
    <subcellularLocation>
        <location evidence="10">Cell membrane</location>
    </subcellularLocation>
    <subcellularLocation>
        <location evidence="1">Endomembrane system</location>
        <topology evidence="1">Multi-pass membrane protein</topology>
    </subcellularLocation>
</comment>
<dbReference type="GO" id="GO:0004169">
    <property type="term" value="F:dolichyl-phosphate-mannose-protein mannosyltransferase activity"/>
    <property type="evidence" value="ECO:0007669"/>
    <property type="project" value="UniProtKB-UniRule"/>
</dbReference>
<sequence length="506" mass="55723">MAALMTRPWLTRLWTWGAPAVVLLVAAVLRLWNLGHPHELVFDETYYVKDAYTLLHNGYESTWPDEPNERFNAGDTDIFGTDASYVVHPPLGKWLIALGLAVFGAGDSVGWRISTAVVGILGVALVMVAARLLLRSRLLTVVAGTLMAVDGHAIVMSRVAILDNSVMFFALLGFVFVLLDRRHYGARLAAAVVGSPLGTGPAIWWRPWLIAAGAAFGATTAVKWSGLYFLAAFGLYVVGSDILRRRRLGLPLFVRGALFTQGPVSFVLMVPVAAAVYLASWTGWFVTEGGYDRHWAEQPGNAATGVFSWIPLSLQSLLHYHQSAYSYHVGLDSPHTYQASPLGWSLLLRPTSMFYASSTAGEGDCAAQACSQAITSIGNPLIWWAGTAALFYLLYRYVARGEWTHGAILMGIVAGYLPWMMYLNRTVFQFYSIAFEPYLILALTAVIGIVVGTPRSPRHTRTSGLMLLAVFLAGVIVLSAFWYPLWTGMTVSYDFWHLHMWFPSWV</sequence>
<dbReference type="EMBL" id="RCUW01000010">
    <property type="protein sequence ID" value="RLP68274.1"/>
    <property type="molecule type" value="Genomic_DNA"/>
</dbReference>
<feature type="transmembrane region" description="Helical" evidence="10">
    <location>
        <begin position="405"/>
        <end position="422"/>
    </location>
</feature>
<feature type="domain" description="ArnT-like N-terminal" evidence="11">
    <location>
        <begin position="22"/>
        <end position="238"/>
    </location>
</feature>
<evidence type="ECO:0000256" key="8">
    <source>
        <dbReference type="ARBA" id="ARBA00023136"/>
    </source>
</evidence>
<name>A0A3L6ZJV5_9MICO</name>
<dbReference type="Proteomes" id="UP000275395">
    <property type="component" value="Unassembled WGS sequence"/>
</dbReference>
<comment type="pathway">
    <text evidence="2 10">Protein modification; protein glycosylation.</text>
</comment>
<reference evidence="13 14" key="1">
    <citation type="submission" date="2018-10" db="EMBL/GenBank/DDBJ databases">
        <authorList>
            <person name="Li J."/>
        </authorList>
    </citation>
    <scope>NUCLEOTIDE SEQUENCE [LARGE SCALE GENOMIC DNA]</scope>
    <source>
        <strain evidence="13 14">JCM 30549</strain>
    </source>
</reference>
<evidence type="ECO:0000256" key="2">
    <source>
        <dbReference type="ARBA" id="ARBA00004922"/>
    </source>
</evidence>
<feature type="transmembrane region" description="Helical" evidence="10">
    <location>
        <begin position="264"/>
        <end position="286"/>
    </location>
</feature>
<feature type="transmembrane region" description="Helical" evidence="10">
    <location>
        <begin position="428"/>
        <end position="452"/>
    </location>
</feature>
<feature type="transmembrane region" description="Helical" evidence="10">
    <location>
        <begin position="109"/>
        <end position="130"/>
    </location>
</feature>
<evidence type="ECO:0000256" key="1">
    <source>
        <dbReference type="ARBA" id="ARBA00004127"/>
    </source>
</evidence>
<dbReference type="Pfam" id="PF16192">
    <property type="entry name" value="PMT_4TMC"/>
    <property type="match status" value="1"/>
</dbReference>
<comment type="similarity">
    <text evidence="3 10">Belongs to the glycosyltransferase 39 family.</text>
</comment>
<evidence type="ECO:0000259" key="12">
    <source>
        <dbReference type="Pfam" id="PF16192"/>
    </source>
</evidence>
<accession>A0A3L6ZJV5</accession>
<feature type="transmembrane region" description="Helical" evidence="10">
    <location>
        <begin position="12"/>
        <end position="32"/>
    </location>
</feature>
<feature type="transmembrane region" description="Helical" evidence="10">
    <location>
        <begin position="186"/>
        <end position="205"/>
    </location>
</feature>
<feature type="transmembrane region" description="Helical" evidence="10">
    <location>
        <begin position="464"/>
        <end position="485"/>
    </location>
</feature>
<feature type="transmembrane region" description="Helical" evidence="10">
    <location>
        <begin position="161"/>
        <end position="179"/>
    </location>
</feature>
<dbReference type="GO" id="GO:0012505">
    <property type="term" value="C:endomembrane system"/>
    <property type="evidence" value="ECO:0007669"/>
    <property type="project" value="UniProtKB-SubCell"/>
</dbReference>
<proteinExistence type="inferred from homology"/>
<gene>
    <name evidence="13" type="ORF">D9V30_11080</name>
</gene>
<dbReference type="PANTHER" id="PTHR10050:SF46">
    <property type="entry name" value="PROTEIN O-MANNOSYL-TRANSFERASE 2"/>
    <property type="match status" value="1"/>
</dbReference>
<dbReference type="InterPro" id="IPR032421">
    <property type="entry name" value="PMT_4TMC"/>
</dbReference>
<protein>
    <recommendedName>
        <fullName evidence="9 10">Polyprenol-phosphate-mannose--protein mannosyltransferase</fullName>
        <ecNumber evidence="10">2.4.1.-</ecNumber>
    </recommendedName>
</protein>
<organism evidence="13 14">
    <name type="scientific">Mycetocola reblochoni</name>
    <dbReference type="NCBI Taxonomy" id="331618"/>
    <lineage>
        <taxon>Bacteria</taxon>
        <taxon>Bacillati</taxon>
        <taxon>Actinomycetota</taxon>
        <taxon>Actinomycetes</taxon>
        <taxon>Micrococcales</taxon>
        <taxon>Microbacteriaceae</taxon>
        <taxon>Mycetocola</taxon>
    </lineage>
</organism>
<dbReference type="PANTHER" id="PTHR10050">
    <property type="entry name" value="DOLICHYL-PHOSPHATE-MANNOSE--PROTEIN MANNOSYLTRANSFERASE"/>
    <property type="match status" value="1"/>
</dbReference>
<evidence type="ECO:0000256" key="5">
    <source>
        <dbReference type="ARBA" id="ARBA00022679"/>
    </source>
</evidence>
<evidence type="ECO:0000256" key="4">
    <source>
        <dbReference type="ARBA" id="ARBA00022676"/>
    </source>
</evidence>
<keyword evidence="5 10" id="KW-0808">Transferase</keyword>
<keyword evidence="7 10" id="KW-1133">Transmembrane helix</keyword>
<evidence type="ECO:0000313" key="14">
    <source>
        <dbReference type="Proteomes" id="UP000275395"/>
    </source>
</evidence>
<dbReference type="AlphaFoldDB" id="A0A3L6ZJV5"/>